<dbReference type="RefSeq" id="WP_083049436.1">
    <property type="nucleotide sequence ID" value="NZ_CAXXQO010000003.1"/>
</dbReference>
<dbReference type="NCBIfam" id="TIGR00427">
    <property type="entry name" value="NAAT family transporter"/>
    <property type="match status" value="1"/>
</dbReference>
<feature type="transmembrane region" description="Helical" evidence="7">
    <location>
        <begin position="62"/>
        <end position="82"/>
    </location>
</feature>
<keyword evidence="3" id="KW-1003">Cell membrane</keyword>
<dbReference type="PANTHER" id="PTHR33508:SF1">
    <property type="entry name" value="UPF0056 MEMBRANE PROTEIN YHCE"/>
    <property type="match status" value="1"/>
</dbReference>
<dbReference type="InterPro" id="IPR002771">
    <property type="entry name" value="Multi_antbiot-R_MarC"/>
</dbReference>
<evidence type="ECO:0000256" key="3">
    <source>
        <dbReference type="ARBA" id="ARBA00022475"/>
    </source>
</evidence>
<feature type="transmembrane region" description="Helical" evidence="7">
    <location>
        <begin position="39"/>
        <end position="56"/>
    </location>
</feature>
<keyword evidence="4 7" id="KW-0812">Transmembrane</keyword>
<evidence type="ECO:0000256" key="1">
    <source>
        <dbReference type="ARBA" id="ARBA00004651"/>
    </source>
</evidence>
<organism evidence="8 9">
    <name type="scientific">Marispirochaeta aestuarii</name>
    <dbReference type="NCBI Taxonomy" id="1963862"/>
    <lineage>
        <taxon>Bacteria</taxon>
        <taxon>Pseudomonadati</taxon>
        <taxon>Spirochaetota</taxon>
        <taxon>Spirochaetia</taxon>
        <taxon>Spirochaetales</taxon>
        <taxon>Spirochaetaceae</taxon>
        <taxon>Marispirochaeta</taxon>
    </lineage>
</organism>
<dbReference type="AlphaFoldDB" id="A0A1Y1RZM5"/>
<dbReference type="Proteomes" id="UP000192343">
    <property type="component" value="Unassembled WGS sequence"/>
</dbReference>
<name>A0A1Y1RZM5_9SPIO</name>
<keyword evidence="5 7" id="KW-1133">Transmembrane helix</keyword>
<feature type="transmembrane region" description="Helical" evidence="7">
    <location>
        <begin position="136"/>
        <end position="156"/>
    </location>
</feature>
<feature type="transmembrane region" description="Helical" evidence="7">
    <location>
        <begin position="6"/>
        <end position="27"/>
    </location>
</feature>
<feature type="transmembrane region" description="Helical" evidence="7">
    <location>
        <begin position="103"/>
        <end position="124"/>
    </location>
</feature>
<dbReference type="Pfam" id="PF01914">
    <property type="entry name" value="MarC"/>
    <property type="match status" value="1"/>
</dbReference>
<dbReference type="EMBL" id="MWQY01000006">
    <property type="protein sequence ID" value="ORC36284.1"/>
    <property type="molecule type" value="Genomic_DNA"/>
</dbReference>
<comment type="subcellular location">
    <subcellularLocation>
        <location evidence="1 7">Cell membrane</location>
        <topology evidence="1 7">Multi-pass membrane protein</topology>
    </subcellularLocation>
</comment>
<comment type="similarity">
    <text evidence="2 7">Belongs to the UPF0056 (MarC) family.</text>
</comment>
<proteinExistence type="inferred from homology"/>
<reference evidence="8 9" key="1">
    <citation type="submission" date="2017-03" db="EMBL/GenBank/DDBJ databases">
        <title>Draft Genome sequence of Marispirochaeta sp. strain JC444.</title>
        <authorList>
            <person name="Shivani Y."/>
            <person name="Subhash Y."/>
            <person name="Sasikala C."/>
            <person name="Ramana C."/>
        </authorList>
    </citation>
    <scope>NUCLEOTIDE SEQUENCE [LARGE SCALE GENOMIC DNA]</scope>
    <source>
        <strain evidence="8 9">JC444</strain>
    </source>
</reference>
<evidence type="ECO:0000313" key="9">
    <source>
        <dbReference type="Proteomes" id="UP000192343"/>
    </source>
</evidence>
<sequence>MSVFFSLWIKLFFVLTPFFGLTMFLSMTEGYDVHRRRRLALSVSGATAVVSLLLFFAGRQMFAVFGITLDAFRVGAGVLLMLSAISLVHGQAGSAAVPHDGDVAVVPLAIPIIVGPATIGTLLVMGAELDSFSAKLMGSLALLSAVACISAVLLSGSLIKRALGSRGIVILSKITGMILSALSAEMILTGIRNFLNGQP</sequence>
<gene>
    <name evidence="8" type="ORF">B4O97_06760</name>
</gene>
<protein>
    <recommendedName>
        <fullName evidence="7">UPF0056 membrane protein</fullName>
    </recommendedName>
</protein>
<dbReference type="OrthoDB" id="21094at2"/>
<evidence type="ECO:0000313" key="8">
    <source>
        <dbReference type="EMBL" id="ORC36284.1"/>
    </source>
</evidence>
<feature type="transmembrane region" description="Helical" evidence="7">
    <location>
        <begin position="168"/>
        <end position="191"/>
    </location>
</feature>
<accession>A0A1Y1RZM5</accession>
<evidence type="ECO:0000256" key="6">
    <source>
        <dbReference type="ARBA" id="ARBA00023136"/>
    </source>
</evidence>
<dbReference type="STRING" id="1963862.B4O97_06760"/>
<dbReference type="GO" id="GO:0005886">
    <property type="term" value="C:plasma membrane"/>
    <property type="evidence" value="ECO:0007669"/>
    <property type="project" value="UniProtKB-SubCell"/>
</dbReference>
<evidence type="ECO:0000256" key="7">
    <source>
        <dbReference type="RuleBase" id="RU362048"/>
    </source>
</evidence>
<evidence type="ECO:0000256" key="5">
    <source>
        <dbReference type="ARBA" id="ARBA00022989"/>
    </source>
</evidence>
<keyword evidence="9" id="KW-1185">Reference proteome</keyword>
<dbReference type="PANTHER" id="PTHR33508">
    <property type="entry name" value="UPF0056 MEMBRANE PROTEIN YHCE"/>
    <property type="match status" value="1"/>
</dbReference>
<comment type="caution">
    <text evidence="8">The sequence shown here is derived from an EMBL/GenBank/DDBJ whole genome shotgun (WGS) entry which is preliminary data.</text>
</comment>
<evidence type="ECO:0000256" key="2">
    <source>
        <dbReference type="ARBA" id="ARBA00009784"/>
    </source>
</evidence>
<evidence type="ECO:0000256" key="4">
    <source>
        <dbReference type="ARBA" id="ARBA00022692"/>
    </source>
</evidence>
<keyword evidence="6 7" id="KW-0472">Membrane</keyword>